<dbReference type="PANTHER" id="PTHR30005:SF0">
    <property type="entry name" value="RETROGRADE REGULATION PROTEIN 2"/>
    <property type="match status" value="1"/>
</dbReference>
<organism evidence="2 3">
    <name type="scientific">Aquirufa rosea</name>
    <dbReference type="NCBI Taxonomy" id="2509241"/>
    <lineage>
        <taxon>Bacteria</taxon>
        <taxon>Pseudomonadati</taxon>
        <taxon>Bacteroidota</taxon>
        <taxon>Cytophagia</taxon>
        <taxon>Cytophagales</taxon>
        <taxon>Flectobacillaceae</taxon>
        <taxon>Aquirufa</taxon>
    </lineage>
</organism>
<dbReference type="RefSeq" id="WP_129025799.1">
    <property type="nucleotide sequence ID" value="NZ_SDHY01000001.1"/>
</dbReference>
<dbReference type="CDD" id="cd24055">
    <property type="entry name" value="ASKHA_NBD_ChPPX-like"/>
    <property type="match status" value="1"/>
</dbReference>
<dbReference type="InterPro" id="IPR043129">
    <property type="entry name" value="ATPase_NBD"/>
</dbReference>
<dbReference type="OrthoDB" id="9814545at2"/>
<accession>A0A4Q1C2J2</accession>
<name>A0A4Q1C2J2_9BACT</name>
<comment type="caution">
    <text evidence="2">The sequence shown here is derived from an EMBL/GenBank/DDBJ whole genome shotgun (WGS) entry which is preliminary data.</text>
</comment>
<dbReference type="InterPro" id="IPR003695">
    <property type="entry name" value="Ppx_GppA_N"/>
</dbReference>
<keyword evidence="3" id="KW-1185">Reference proteome</keyword>
<feature type="domain" description="Ppx/GppA phosphatase N-terminal" evidence="1">
    <location>
        <begin position="23"/>
        <end position="306"/>
    </location>
</feature>
<dbReference type="PANTHER" id="PTHR30005">
    <property type="entry name" value="EXOPOLYPHOSPHATASE"/>
    <property type="match status" value="1"/>
</dbReference>
<sequence>MKPIAVIDLGTNTFQLLVAQWHSQSGEMQVLAHEQRAVQLGKGAMKSNVLQDDALERALVALSDFKQIAMSFQCAENQIFAIGTSILRRAKNAIDFLDKVEYDLQIQVEVISGIQEAELIYNGIKNSLPKFWEHTSLVMDIGGGSVEFILFKSNQVLGKMSLEIGGLQLQSLFHVNSEYDPQIDQELTTYIQDALKPLDQLCQKYKPQVLVGAAGAFETLWDLENASIPLEERVIKSAYPLSMEYFLKHKVLVDQLPYAERVNLPGMKMFRASILPYASALIFQVLRRYDIPEMWVSSFSLKEGYWFLKQSQAHKSD</sequence>
<dbReference type="Proteomes" id="UP000289455">
    <property type="component" value="Unassembled WGS sequence"/>
</dbReference>
<dbReference type="EMBL" id="SDHY01000001">
    <property type="protein sequence ID" value="RXK52484.1"/>
    <property type="molecule type" value="Genomic_DNA"/>
</dbReference>
<dbReference type="Gene3D" id="3.30.420.40">
    <property type="match status" value="1"/>
</dbReference>
<evidence type="ECO:0000313" key="2">
    <source>
        <dbReference type="EMBL" id="RXK52484.1"/>
    </source>
</evidence>
<dbReference type="Gene3D" id="3.30.420.150">
    <property type="entry name" value="Exopolyphosphatase. Domain 2"/>
    <property type="match status" value="1"/>
</dbReference>
<reference evidence="2 3" key="1">
    <citation type="submission" date="2019-01" db="EMBL/GenBank/DDBJ databases">
        <title>Cytophagaceae bacterium strain CAR-16.</title>
        <authorList>
            <person name="Chen W.-M."/>
        </authorList>
    </citation>
    <scope>NUCLEOTIDE SEQUENCE [LARGE SCALE GENOMIC DNA]</scope>
    <source>
        <strain evidence="2 3">CAR-16</strain>
    </source>
</reference>
<dbReference type="SUPFAM" id="SSF53067">
    <property type="entry name" value="Actin-like ATPase domain"/>
    <property type="match status" value="2"/>
</dbReference>
<evidence type="ECO:0000259" key="1">
    <source>
        <dbReference type="Pfam" id="PF02541"/>
    </source>
</evidence>
<evidence type="ECO:0000313" key="3">
    <source>
        <dbReference type="Proteomes" id="UP000289455"/>
    </source>
</evidence>
<dbReference type="AlphaFoldDB" id="A0A4Q1C2J2"/>
<dbReference type="Pfam" id="PF02541">
    <property type="entry name" value="Ppx-GppA"/>
    <property type="match status" value="1"/>
</dbReference>
<proteinExistence type="predicted"/>
<dbReference type="InterPro" id="IPR050273">
    <property type="entry name" value="GppA/Ppx_hydrolase"/>
</dbReference>
<protein>
    <recommendedName>
        <fullName evidence="1">Ppx/GppA phosphatase N-terminal domain-containing protein</fullName>
    </recommendedName>
</protein>
<gene>
    <name evidence="2" type="ORF">ESB04_02205</name>
</gene>